<dbReference type="Proteomes" id="UP001054945">
    <property type="component" value="Unassembled WGS sequence"/>
</dbReference>
<proteinExistence type="predicted"/>
<protein>
    <submittedName>
        <fullName evidence="1">Uncharacterized protein</fullName>
    </submittedName>
</protein>
<name>A0AAV4MEN2_CAEEX</name>
<comment type="caution">
    <text evidence="1">The sequence shown here is derived from an EMBL/GenBank/DDBJ whole genome shotgun (WGS) entry which is preliminary data.</text>
</comment>
<reference evidence="1 2" key="1">
    <citation type="submission" date="2021-06" db="EMBL/GenBank/DDBJ databases">
        <title>Caerostris extrusa draft genome.</title>
        <authorList>
            <person name="Kono N."/>
            <person name="Arakawa K."/>
        </authorList>
    </citation>
    <scope>NUCLEOTIDE SEQUENCE [LARGE SCALE GENOMIC DNA]</scope>
</reference>
<organism evidence="1 2">
    <name type="scientific">Caerostris extrusa</name>
    <name type="common">Bark spider</name>
    <name type="synonym">Caerostris bankana</name>
    <dbReference type="NCBI Taxonomy" id="172846"/>
    <lineage>
        <taxon>Eukaryota</taxon>
        <taxon>Metazoa</taxon>
        <taxon>Ecdysozoa</taxon>
        <taxon>Arthropoda</taxon>
        <taxon>Chelicerata</taxon>
        <taxon>Arachnida</taxon>
        <taxon>Araneae</taxon>
        <taxon>Araneomorphae</taxon>
        <taxon>Entelegynae</taxon>
        <taxon>Araneoidea</taxon>
        <taxon>Araneidae</taxon>
        <taxon>Caerostris</taxon>
    </lineage>
</organism>
<accession>A0AAV4MEN2</accession>
<sequence>MQKKPPVTMQFILQPSCLQWRDALINHPPVRRAVRGSPTVAHDRQDGACFSPSKKCIVSVGPYLPDLPNYFLNS</sequence>
<evidence type="ECO:0000313" key="2">
    <source>
        <dbReference type="Proteomes" id="UP001054945"/>
    </source>
</evidence>
<keyword evidence="2" id="KW-1185">Reference proteome</keyword>
<dbReference type="EMBL" id="BPLR01019701">
    <property type="protein sequence ID" value="GIX70899.1"/>
    <property type="molecule type" value="Genomic_DNA"/>
</dbReference>
<dbReference type="AlphaFoldDB" id="A0AAV4MEN2"/>
<evidence type="ECO:0000313" key="1">
    <source>
        <dbReference type="EMBL" id="GIX70899.1"/>
    </source>
</evidence>
<gene>
    <name evidence="1" type="ORF">CEXT_297441</name>
</gene>